<keyword evidence="7" id="KW-1185">Reference proteome</keyword>
<evidence type="ECO:0000256" key="4">
    <source>
        <dbReference type="ARBA" id="ARBA00023136"/>
    </source>
</evidence>
<keyword evidence="4 5" id="KW-0472">Membrane</keyword>
<dbReference type="AlphaFoldDB" id="A0A1Y5TQY6"/>
<reference evidence="6 7" key="1">
    <citation type="submission" date="2017-03" db="EMBL/GenBank/DDBJ databases">
        <authorList>
            <person name="Afonso C.L."/>
            <person name="Miller P.J."/>
            <person name="Scott M.A."/>
            <person name="Spackman E."/>
            <person name="Goraichik I."/>
            <person name="Dimitrov K.M."/>
            <person name="Suarez D.L."/>
            <person name="Swayne D.E."/>
        </authorList>
    </citation>
    <scope>NUCLEOTIDE SEQUENCE [LARGE SCALE GENOMIC DNA]</scope>
    <source>
        <strain evidence="6 7">CECT 7639</strain>
    </source>
</reference>
<protein>
    <submittedName>
        <fullName evidence="6">MAPEG family protein</fullName>
    </submittedName>
</protein>
<keyword evidence="2 5" id="KW-0812">Transmembrane</keyword>
<dbReference type="RefSeq" id="WP_085797398.1">
    <property type="nucleotide sequence ID" value="NZ_FWFO01000004.1"/>
</dbReference>
<dbReference type="Pfam" id="PF01124">
    <property type="entry name" value="MAPEG"/>
    <property type="match status" value="1"/>
</dbReference>
<dbReference type="SUPFAM" id="SSF161084">
    <property type="entry name" value="MAPEG domain-like"/>
    <property type="match status" value="1"/>
</dbReference>
<keyword evidence="3 5" id="KW-1133">Transmembrane helix</keyword>
<evidence type="ECO:0000256" key="5">
    <source>
        <dbReference type="SAM" id="Phobius"/>
    </source>
</evidence>
<dbReference type="InterPro" id="IPR023352">
    <property type="entry name" value="MAPEG-like_dom_sf"/>
</dbReference>
<feature type="transmembrane region" description="Helical" evidence="5">
    <location>
        <begin position="110"/>
        <end position="128"/>
    </location>
</feature>
<feature type="transmembrane region" description="Helical" evidence="5">
    <location>
        <begin position="58"/>
        <end position="75"/>
    </location>
</feature>
<name>A0A1Y5TQY6_9RHOB</name>
<dbReference type="OrthoDB" id="7743618at2"/>
<evidence type="ECO:0000256" key="2">
    <source>
        <dbReference type="ARBA" id="ARBA00022692"/>
    </source>
</evidence>
<sequence length="129" mass="13964">MTPELLTLTLAALLWGVQFFLYLASGHGSVDLNAAMGPRDVPFDRPPICARMHRALSNHTEGLVLFAIAAVVVTVTDQSTGFTVACAWIYLAARVLYVPAYAFGWTPGRTIIWMAGFFATMAMLVAALI</sequence>
<comment type="subcellular location">
    <subcellularLocation>
        <location evidence="1">Membrane</location>
    </subcellularLocation>
</comment>
<dbReference type="GO" id="GO:0016020">
    <property type="term" value="C:membrane"/>
    <property type="evidence" value="ECO:0007669"/>
    <property type="project" value="UniProtKB-SubCell"/>
</dbReference>
<dbReference type="EMBL" id="FWFO01000004">
    <property type="protein sequence ID" value="SLN66163.1"/>
    <property type="molecule type" value="Genomic_DNA"/>
</dbReference>
<organism evidence="6 7">
    <name type="scientific">Falsiruegeria litorea R37</name>
    <dbReference type="NCBI Taxonomy" id="1200284"/>
    <lineage>
        <taxon>Bacteria</taxon>
        <taxon>Pseudomonadati</taxon>
        <taxon>Pseudomonadota</taxon>
        <taxon>Alphaproteobacteria</taxon>
        <taxon>Rhodobacterales</taxon>
        <taxon>Roseobacteraceae</taxon>
        <taxon>Falsiruegeria</taxon>
    </lineage>
</organism>
<accession>A0A1Y5TQY6</accession>
<dbReference type="Proteomes" id="UP000193077">
    <property type="component" value="Unassembled WGS sequence"/>
</dbReference>
<evidence type="ECO:0000313" key="6">
    <source>
        <dbReference type="EMBL" id="SLN66163.1"/>
    </source>
</evidence>
<proteinExistence type="predicted"/>
<dbReference type="InterPro" id="IPR001129">
    <property type="entry name" value="Membr-assoc_MAPEG"/>
</dbReference>
<gene>
    <name evidence="6" type="ORF">TRL7639_03754</name>
</gene>
<dbReference type="PANTHER" id="PTHR35371">
    <property type="entry name" value="INNER MEMBRANE PROTEIN"/>
    <property type="match status" value="1"/>
</dbReference>
<dbReference type="PANTHER" id="PTHR35371:SF1">
    <property type="entry name" value="BLR7753 PROTEIN"/>
    <property type="match status" value="1"/>
</dbReference>
<evidence type="ECO:0000256" key="1">
    <source>
        <dbReference type="ARBA" id="ARBA00004370"/>
    </source>
</evidence>
<evidence type="ECO:0000256" key="3">
    <source>
        <dbReference type="ARBA" id="ARBA00022989"/>
    </source>
</evidence>
<evidence type="ECO:0000313" key="7">
    <source>
        <dbReference type="Proteomes" id="UP000193077"/>
    </source>
</evidence>
<dbReference type="Gene3D" id="1.20.120.550">
    <property type="entry name" value="Membrane associated eicosanoid/glutathione metabolism-like domain"/>
    <property type="match status" value="1"/>
</dbReference>